<gene>
    <name evidence="1" type="ORF">MSG28_001576</name>
</gene>
<evidence type="ECO:0000313" key="2">
    <source>
        <dbReference type="Proteomes" id="UP001064048"/>
    </source>
</evidence>
<comment type="caution">
    <text evidence="1">The sequence shown here is derived from an EMBL/GenBank/DDBJ whole genome shotgun (WGS) entry which is preliminary data.</text>
</comment>
<evidence type="ECO:0000313" key="1">
    <source>
        <dbReference type="EMBL" id="KAI8440186.1"/>
    </source>
</evidence>
<accession>A0ACC0KUA0</accession>
<name>A0ACC0KUA0_CHOFU</name>
<protein>
    <submittedName>
        <fullName evidence="1">Uncharacterized protein</fullName>
    </submittedName>
</protein>
<proteinExistence type="predicted"/>
<sequence length="629" mass="72691">MNTALRVTRNLRYFNYLHQMSRGNVINNLRNNFKNMHISSSLSVKMFMEHENQYAYGIMESKGYATKLKSEHKAELIAKDKFDHLIQQNWTKKSPQEIFELFPILGTYCSEHGLCISNKMFDSYIDTLTDNIKHASDEELKLLFYSLVKWPETESIRTRNYIEVWAALDDECLKRYKGWSVDELLSYLALFYLLNVSRVSDYSVKSVQRITNKVQQITSEQFVQTMFFIGTTRKSPFDMHNLEVYLDSNFFKFSLDELAIMSMGFFKSKTPIRSLKILERIIDKIIEHSAEVHEVSLAALLKVIKYSMKLDENNKVYELLDVLQHEAPRLSIMCKVHIALIGTATLTLHKPCLTKIAESVIESISEARAKDLERLVFTFGTFNHRPDTRECFFQKVISELRREEREPEILKYGRSFACTVAFLGAQGIYPIDLMDKVLNPEFLNTTYGKYVHNYGKEILAIQNAADIYCTKDTKMNSLNEKSIKILAKKYTDYCPSEKYPKQYNITEKMFLDVMKMLKQSRGGEEYVIGDHILTHHQRGDIIICNSPDGKPLPIGNVFSSETFGVLRKPPNSNHWIVLVITGRNGLIKNSGTPTGPFLSKVLWTKYSSLETASEKTEYLNLLIKEALKT</sequence>
<reference evidence="1 2" key="1">
    <citation type="journal article" date="2022" name="Genome Biol. Evol.">
        <title>The Spruce Budworm Genome: Reconstructing the Evolutionary History of Antifreeze Proteins.</title>
        <authorList>
            <person name="Beliveau C."/>
            <person name="Gagne P."/>
            <person name="Picq S."/>
            <person name="Vernygora O."/>
            <person name="Keeling C.I."/>
            <person name="Pinkney K."/>
            <person name="Doucet D."/>
            <person name="Wen F."/>
            <person name="Johnston J.S."/>
            <person name="Maaroufi H."/>
            <person name="Boyle B."/>
            <person name="Laroche J."/>
            <person name="Dewar K."/>
            <person name="Juretic N."/>
            <person name="Blackburn G."/>
            <person name="Nisole A."/>
            <person name="Brunet B."/>
            <person name="Brandao M."/>
            <person name="Lumley L."/>
            <person name="Duan J."/>
            <person name="Quan G."/>
            <person name="Lucarotti C.J."/>
            <person name="Roe A.D."/>
            <person name="Sperling F.A.H."/>
            <person name="Levesque R.C."/>
            <person name="Cusson M."/>
        </authorList>
    </citation>
    <scope>NUCLEOTIDE SEQUENCE [LARGE SCALE GENOMIC DNA]</scope>
    <source>
        <strain evidence="1">Glfc:IPQL:Cfum</strain>
    </source>
</reference>
<dbReference type="Proteomes" id="UP001064048">
    <property type="component" value="Chromosome 2"/>
</dbReference>
<organism evidence="1 2">
    <name type="scientific">Choristoneura fumiferana</name>
    <name type="common">Spruce budworm moth</name>
    <name type="synonym">Archips fumiferana</name>
    <dbReference type="NCBI Taxonomy" id="7141"/>
    <lineage>
        <taxon>Eukaryota</taxon>
        <taxon>Metazoa</taxon>
        <taxon>Ecdysozoa</taxon>
        <taxon>Arthropoda</taxon>
        <taxon>Hexapoda</taxon>
        <taxon>Insecta</taxon>
        <taxon>Pterygota</taxon>
        <taxon>Neoptera</taxon>
        <taxon>Endopterygota</taxon>
        <taxon>Lepidoptera</taxon>
        <taxon>Glossata</taxon>
        <taxon>Ditrysia</taxon>
        <taxon>Tortricoidea</taxon>
        <taxon>Tortricidae</taxon>
        <taxon>Tortricinae</taxon>
        <taxon>Choristoneura</taxon>
    </lineage>
</organism>
<dbReference type="EMBL" id="CM046102">
    <property type="protein sequence ID" value="KAI8440186.1"/>
    <property type="molecule type" value="Genomic_DNA"/>
</dbReference>
<keyword evidence="2" id="KW-1185">Reference proteome</keyword>